<dbReference type="RefSeq" id="XP_068138545.1">
    <property type="nucleotide sequence ID" value="XM_068282444.1"/>
</dbReference>
<evidence type="ECO:0000313" key="2">
    <source>
        <dbReference type="Proteomes" id="UP000182444"/>
    </source>
</evidence>
<dbReference type="VEuPathDB" id="FungiDB:YALI1_C24222g"/>
<dbReference type="EMBL" id="CP017555">
    <property type="protein sequence ID" value="AOW02994.1"/>
    <property type="molecule type" value="Genomic_DNA"/>
</dbReference>
<reference evidence="1 2" key="1">
    <citation type="journal article" date="2016" name="PLoS ONE">
        <title>Sequence Assembly of Yarrowia lipolytica Strain W29/CLIB89 Shows Transposable Element Diversity.</title>
        <authorList>
            <person name="Magnan C."/>
            <person name="Yu J."/>
            <person name="Chang I."/>
            <person name="Jahn E."/>
            <person name="Kanomata Y."/>
            <person name="Wu J."/>
            <person name="Zeller M."/>
            <person name="Oakes M."/>
            <person name="Baldi P."/>
            <person name="Sandmeyer S."/>
        </authorList>
    </citation>
    <scope>NUCLEOTIDE SEQUENCE [LARGE SCALE GENOMIC DNA]</scope>
    <source>
        <strain evidence="2">CLIB89(W29)</strain>
    </source>
</reference>
<gene>
    <name evidence="1" type="ORF">YALI1_C24222g</name>
</gene>
<dbReference type="AlphaFoldDB" id="A0A1D8NBH8"/>
<sequence>MVTVTRSPAAIQIHRHPQWLLPPTNQQCSITNWVDRPTSSHHASLRASSWVVYTSVNPRLGGNQRFGGNQRLGSDSVVQLVILHLISNRYVAVISSRKVKLPSATSTMRPIPDRPESPSRLDVLVLFPSFKHKITDYL</sequence>
<dbReference type="GeneID" id="94583070"/>
<protein>
    <submittedName>
        <fullName evidence="1">Uncharacterized protein</fullName>
    </submittedName>
</protein>
<evidence type="ECO:0000313" key="1">
    <source>
        <dbReference type="EMBL" id="AOW02994.1"/>
    </source>
</evidence>
<organism evidence="1 2">
    <name type="scientific">Yarrowia lipolytica</name>
    <name type="common">Candida lipolytica</name>
    <dbReference type="NCBI Taxonomy" id="4952"/>
    <lineage>
        <taxon>Eukaryota</taxon>
        <taxon>Fungi</taxon>
        <taxon>Dikarya</taxon>
        <taxon>Ascomycota</taxon>
        <taxon>Saccharomycotina</taxon>
        <taxon>Dipodascomycetes</taxon>
        <taxon>Dipodascales</taxon>
        <taxon>Dipodascales incertae sedis</taxon>
        <taxon>Yarrowia</taxon>
    </lineage>
</organism>
<name>A0A1D8NBH8_YARLL</name>
<accession>A0A1D8NBH8</accession>
<dbReference type="Proteomes" id="UP000182444">
    <property type="component" value="Chromosome 1C"/>
</dbReference>
<proteinExistence type="predicted"/>